<evidence type="ECO:0008006" key="5">
    <source>
        <dbReference type="Google" id="ProtNLM"/>
    </source>
</evidence>
<sequence>MADQRKVKVLDNSFFRETNAAKKQSKHQLRIQTIHRRRLFCISIFVVLIGLFCGYQIVHANLLTASLETQVRSAHKKLNKEKQTRSDLKQQVKQLGDQDYLQKLIRDKYYYSKDGETIYSLPSNKTDSSN</sequence>
<evidence type="ECO:0000313" key="4">
    <source>
        <dbReference type="Proteomes" id="UP000051686"/>
    </source>
</evidence>
<protein>
    <recommendedName>
        <fullName evidence="5">Cell division protein DIVIC</fullName>
    </recommendedName>
</protein>
<dbReference type="PANTHER" id="PTHR40027:SF1">
    <property type="entry name" value="CELL DIVISION PROTEIN DIVIC"/>
    <property type="match status" value="1"/>
</dbReference>
<keyword evidence="2" id="KW-0812">Transmembrane</keyword>
<evidence type="ECO:0000256" key="1">
    <source>
        <dbReference type="SAM" id="Coils"/>
    </source>
</evidence>
<evidence type="ECO:0000313" key="3">
    <source>
        <dbReference type="EMBL" id="KRL06241.1"/>
    </source>
</evidence>
<dbReference type="Pfam" id="PF04977">
    <property type="entry name" value="DivIC"/>
    <property type="match status" value="1"/>
</dbReference>
<feature type="coiled-coil region" evidence="1">
    <location>
        <begin position="71"/>
        <end position="98"/>
    </location>
</feature>
<keyword evidence="2" id="KW-0472">Membrane</keyword>
<dbReference type="InterPro" id="IPR039076">
    <property type="entry name" value="DivIC"/>
</dbReference>
<dbReference type="PATRIC" id="fig|1423777.3.peg.253"/>
<dbReference type="Proteomes" id="UP000051686">
    <property type="component" value="Unassembled WGS sequence"/>
</dbReference>
<organism evidence="3 4">
    <name type="scientific">Liquorilactobacillus oeni DSM 19972</name>
    <dbReference type="NCBI Taxonomy" id="1423777"/>
    <lineage>
        <taxon>Bacteria</taxon>
        <taxon>Bacillati</taxon>
        <taxon>Bacillota</taxon>
        <taxon>Bacilli</taxon>
        <taxon>Lactobacillales</taxon>
        <taxon>Lactobacillaceae</taxon>
        <taxon>Liquorilactobacillus</taxon>
    </lineage>
</organism>
<keyword evidence="2" id="KW-1133">Transmembrane helix</keyword>
<dbReference type="STRING" id="1423777.FD46_GL000243"/>
<dbReference type="RefSeq" id="WP_057895282.1">
    <property type="nucleotide sequence ID" value="NZ_AZEH01000014.1"/>
</dbReference>
<comment type="caution">
    <text evidence="3">The sequence shown here is derived from an EMBL/GenBank/DDBJ whole genome shotgun (WGS) entry which is preliminary data.</text>
</comment>
<name>A0A0R1MEE9_9LACO</name>
<reference evidence="3 4" key="1">
    <citation type="journal article" date="2015" name="Genome Announc.">
        <title>Expanding the biotechnology potential of lactobacilli through comparative genomics of 213 strains and associated genera.</title>
        <authorList>
            <person name="Sun Z."/>
            <person name="Harris H.M."/>
            <person name="McCann A."/>
            <person name="Guo C."/>
            <person name="Argimon S."/>
            <person name="Zhang W."/>
            <person name="Yang X."/>
            <person name="Jeffery I.B."/>
            <person name="Cooney J.C."/>
            <person name="Kagawa T.F."/>
            <person name="Liu W."/>
            <person name="Song Y."/>
            <person name="Salvetti E."/>
            <person name="Wrobel A."/>
            <person name="Rasinkangas P."/>
            <person name="Parkhill J."/>
            <person name="Rea M.C."/>
            <person name="O'Sullivan O."/>
            <person name="Ritari J."/>
            <person name="Douillard F.P."/>
            <person name="Paul Ross R."/>
            <person name="Yang R."/>
            <person name="Briner A.E."/>
            <person name="Felis G.E."/>
            <person name="de Vos W.M."/>
            <person name="Barrangou R."/>
            <person name="Klaenhammer T.R."/>
            <person name="Caufield P.W."/>
            <person name="Cui Y."/>
            <person name="Zhang H."/>
            <person name="O'Toole P.W."/>
        </authorList>
    </citation>
    <scope>NUCLEOTIDE SEQUENCE [LARGE SCALE GENOMIC DNA]</scope>
    <source>
        <strain evidence="3 4">DSM 19972</strain>
    </source>
</reference>
<accession>A0A0R1MEE9</accession>
<evidence type="ECO:0000256" key="2">
    <source>
        <dbReference type="SAM" id="Phobius"/>
    </source>
</evidence>
<gene>
    <name evidence="3" type="ORF">FD46_GL000243</name>
</gene>
<feature type="transmembrane region" description="Helical" evidence="2">
    <location>
        <begin position="39"/>
        <end position="58"/>
    </location>
</feature>
<dbReference type="EMBL" id="AZEH01000014">
    <property type="protein sequence ID" value="KRL06241.1"/>
    <property type="molecule type" value="Genomic_DNA"/>
</dbReference>
<dbReference type="AlphaFoldDB" id="A0A0R1MEE9"/>
<dbReference type="PANTHER" id="PTHR40027">
    <property type="entry name" value="CELL DIVISION PROTEIN DIVIC"/>
    <property type="match status" value="1"/>
</dbReference>
<keyword evidence="4" id="KW-1185">Reference proteome</keyword>
<dbReference type="OrthoDB" id="2151746at2"/>
<dbReference type="GO" id="GO:0051301">
    <property type="term" value="P:cell division"/>
    <property type="evidence" value="ECO:0007669"/>
    <property type="project" value="InterPro"/>
</dbReference>
<proteinExistence type="predicted"/>
<keyword evidence="1" id="KW-0175">Coiled coil</keyword>
<dbReference type="InterPro" id="IPR007060">
    <property type="entry name" value="FtsL/DivIC"/>
</dbReference>